<name>A0AA41SFK3_PAPNU</name>
<dbReference type="Gene3D" id="3.30.40.10">
    <property type="entry name" value="Zinc/RING finger domain, C3HC4 (zinc finger)"/>
    <property type="match status" value="1"/>
</dbReference>
<dbReference type="AlphaFoldDB" id="A0AA41SFK3"/>
<dbReference type="InterPro" id="IPR001841">
    <property type="entry name" value="Znf_RING"/>
</dbReference>
<keyword evidence="1" id="KW-0479">Metal-binding</keyword>
<feature type="region of interest" description="Disordered" evidence="2">
    <location>
        <begin position="8"/>
        <end position="36"/>
    </location>
</feature>
<dbReference type="Proteomes" id="UP001177140">
    <property type="component" value="Unassembled WGS sequence"/>
</dbReference>
<dbReference type="PROSITE" id="PS50089">
    <property type="entry name" value="ZF_RING_2"/>
    <property type="match status" value="1"/>
</dbReference>
<evidence type="ECO:0000256" key="2">
    <source>
        <dbReference type="SAM" id="MobiDB-lite"/>
    </source>
</evidence>
<keyword evidence="5" id="KW-1185">Reference proteome</keyword>
<feature type="region of interest" description="Disordered" evidence="2">
    <location>
        <begin position="70"/>
        <end position="102"/>
    </location>
</feature>
<dbReference type="SUPFAM" id="SSF57850">
    <property type="entry name" value="RING/U-box"/>
    <property type="match status" value="1"/>
</dbReference>
<comment type="caution">
    <text evidence="4">The sequence shown here is derived from an EMBL/GenBank/DDBJ whole genome shotgun (WGS) entry which is preliminary data.</text>
</comment>
<feature type="region of interest" description="Disordered" evidence="2">
    <location>
        <begin position="150"/>
        <end position="180"/>
    </location>
</feature>
<accession>A0AA41SFK3</accession>
<dbReference type="EMBL" id="JAJJMA010192482">
    <property type="protein sequence ID" value="MCL7038634.1"/>
    <property type="molecule type" value="Genomic_DNA"/>
</dbReference>
<evidence type="ECO:0000256" key="1">
    <source>
        <dbReference type="PROSITE-ProRule" id="PRU00175"/>
    </source>
</evidence>
<feature type="compositionally biased region" description="Polar residues" evidence="2">
    <location>
        <begin position="125"/>
        <end position="137"/>
    </location>
</feature>
<reference evidence="4" key="1">
    <citation type="submission" date="2022-03" db="EMBL/GenBank/DDBJ databases">
        <title>A functionally conserved STORR gene fusion in Papaver species that diverged 16.8 million years ago.</title>
        <authorList>
            <person name="Catania T."/>
        </authorList>
    </citation>
    <scope>NUCLEOTIDE SEQUENCE</scope>
    <source>
        <strain evidence="4">S-191538</strain>
    </source>
</reference>
<organism evidence="4 5">
    <name type="scientific">Papaver nudicaule</name>
    <name type="common">Iceland poppy</name>
    <dbReference type="NCBI Taxonomy" id="74823"/>
    <lineage>
        <taxon>Eukaryota</taxon>
        <taxon>Viridiplantae</taxon>
        <taxon>Streptophyta</taxon>
        <taxon>Embryophyta</taxon>
        <taxon>Tracheophyta</taxon>
        <taxon>Spermatophyta</taxon>
        <taxon>Magnoliopsida</taxon>
        <taxon>Ranunculales</taxon>
        <taxon>Papaveraceae</taxon>
        <taxon>Papaveroideae</taxon>
        <taxon>Papaver</taxon>
    </lineage>
</organism>
<dbReference type="GO" id="GO:0008270">
    <property type="term" value="F:zinc ion binding"/>
    <property type="evidence" value="ECO:0007669"/>
    <property type="project" value="UniProtKB-KW"/>
</dbReference>
<gene>
    <name evidence="4" type="ORF">MKW94_009495</name>
</gene>
<feature type="compositionally biased region" description="Basic and acidic residues" evidence="2">
    <location>
        <begin position="9"/>
        <end position="24"/>
    </location>
</feature>
<evidence type="ECO:0000313" key="4">
    <source>
        <dbReference type="EMBL" id="MCL7038634.1"/>
    </source>
</evidence>
<dbReference type="SMART" id="SM00184">
    <property type="entry name" value="RING"/>
    <property type="match status" value="1"/>
</dbReference>
<sequence>MGSACCVAIKDRSAPNRTSSDHRSGGHSPSWSFRWDNRRRVAGEVGSIHSQFSRGHSGNIGLEIKGRMDVSTDDISDGESPLESLQSPAWQKSPAHERATGDLTTPASEISMASSFSTEVKDITETPTGADPSSSKLAFSVPSTPFFTAPKSDISCTSRHPPPSSSTLSRRARRSPGHQLLREVSDSRIWGLKSPNNNSLSEGGQSFVLSTCSNDLTLGSHGGSSDGWSMRTFSELVASSQRERWSFDSESLDSSRGKLTRSDSQPLSSPSIDLRACGVCSKLLAERSSWGSTELSVVAVLICGHAFHAECLESLTSQNEKYDPPCPICIGGGKHVGKISGKTSREADLKLRFNRISRNRVMDSDVDGDSVVSNQCRREGKAPKLSGPYSSRRSSFAGPFLRRHFSLGMKSTRSLQISESSSSRRKGFWARYRK</sequence>
<feature type="region of interest" description="Disordered" evidence="2">
    <location>
        <begin position="114"/>
        <end position="137"/>
    </location>
</feature>
<protein>
    <recommendedName>
        <fullName evidence="3">RING-type domain-containing protein</fullName>
    </recommendedName>
</protein>
<proteinExistence type="predicted"/>
<evidence type="ECO:0000313" key="5">
    <source>
        <dbReference type="Proteomes" id="UP001177140"/>
    </source>
</evidence>
<evidence type="ECO:0000259" key="3">
    <source>
        <dbReference type="PROSITE" id="PS50089"/>
    </source>
</evidence>
<feature type="domain" description="RING-type" evidence="3">
    <location>
        <begin position="277"/>
        <end position="329"/>
    </location>
</feature>
<keyword evidence="1" id="KW-0863">Zinc-finger</keyword>
<dbReference type="PANTHER" id="PTHR31150">
    <property type="entry name" value="EXPRESSED PROTEIN"/>
    <property type="match status" value="1"/>
</dbReference>
<dbReference type="PANTHER" id="PTHR31150:SF32">
    <property type="entry name" value="RING_U-BOX SUPERFAMILY PROTEIN"/>
    <property type="match status" value="1"/>
</dbReference>
<keyword evidence="1" id="KW-0862">Zinc</keyword>
<dbReference type="InterPro" id="IPR013083">
    <property type="entry name" value="Znf_RING/FYVE/PHD"/>
</dbReference>